<keyword evidence="3" id="KW-1185">Reference proteome</keyword>
<comment type="caution">
    <text evidence="2">The sequence shown here is derived from an EMBL/GenBank/DDBJ whole genome shotgun (WGS) entry which is preliminary data.</text>
</comment>
<organism evidence="2 3">
    <name type="scientific">Bos mutus</name>
    <name type="common">wild yak</name>
    <dbReference type="NCBI Taxonomy" id="72004"/>
    <lineage>
        <taxon>Eukaryota</taxon>
        <taxon>Metazoa</taxon>
        <taxon>Chordata</taxon>
        <taxon>Craniata</taxon>
        <taxon>Vertebrata</taxon>
        <taxon>Euteleostomi</taxon>
        <taxon>Mammalia</taxon>
        <taxon>Eutheria</taxon>
        <taxon>Laurasiatheria</taxon>
        <taxon>Artiodactyla</taxon>
        <taxon>Ruminantia</taxon>
        <taxon>Pecora</taxon>
        <taxon>Bovidae</taxon>
        <taxon>Bovinae</taxon>
        <taxon>Bos</taxon>
    </lineage>
</organism>
<gene>
    <name evidence="2" type="ORF">E5288_WYG008338</name>
</gene>
<proteinExistence type="predicted"/>
<reference evidence="2" key="1">
    <citation type="submission" date="2019-10" db="EMBL/GenBank/DDBJ databases">
        <title>The sequence and de novo assembly of the wild yak genome.</title>
        <authorList>
            <person name="Liu Y."/>
        </authorList>
    </citation>
    <scope>NUCLEOTIDE SEQUENCE [LARGE SCALE GENOMIC DNA]</scope>
    <source>
        <strain evidence="2">WY2019</strain>
    </source>
</reference>
<accession>A0A6B0SN03</accession>
<dbReference type="EMBL" id="VBQZ03021674">
    <property type="protein sequence ID" value="MXR00184.1"/>
    <property type="molecule type" value="Genomic_DNA"/>
</dbReference>
<dbReference type="Proteomes" id="UP000322234">
    <property type="component" value="Unassembled WGS sequence"/>
</dbReference>
<evidence type="ECO:0000256" key="1">
    <source>
        <dbReference type="SAM" id="MobiDB-lite"/>
    </source>
</evidence>
<evidence type="ECO:0000313" key="2">
    <source>
        <dbReference type="EMBL" id="MXR00184.1"/>
    </source>
</evidence>
<feature type="region of interest" description="Disordered" evidence="1">
    <location>
        <begin position="1"/>
        <end position="91"/>
    </location>
</feature>
<feature type="compositionally biased region" description="Basic and acidic residues" evidence="1">
    <location>
        <begin position="46"/>
        <end position="66"/>
    </location>
</feature>
<evidence type="ECO:0000313" key="3">
    <source>
        <dbReference type="Proteomes" id="UP000322234"/>
    </source>
</evidence>
<protein>
    <submittedName>
        <fullName evidence="2">Uncharacterized protein</fullName>
    </submittedName>
</protein>
<name>A0A6B0SN03_9CETA</name>
<sequence>MAPRSSALRSGGQSLGVDDDTVPPVKPPPPLPLLRAGRKRSSGSGDDGRLDTRLASESMAPRDRRSLPGVLPSLGPQSFQDAYCGERRRETRKRREIEIEIERHWGQ</sequence>
<dbReference type="AlphaFoldDB" id="A0A6B0SN03"/>